<feature type="transmembrane region" description="Helical" evidence="6">
    <location>
        <begin position="120"/>
        <end position="139"/>
    </location>
</feature>
<organism evidence="7 8">
    <name type="scientific">Streptomyces bathyalis</name>
    <dbReference type="NCBI Taxonomy" id="2710756"/>
    <lineage>
        <taxon>Bacteria</taxon>
        <taxon>Bacillati</taxon>
        <taxon>Actinomycetota</taxon>
        <taxon>Actinomycetes</taxon>
        <taxon>Kitasatosporales</taxon>
        <taxon>Streptomycetaceae</taxon>
        <taxon>Streptomyces</taxon>
    </lineage>
</organism>
<evidence type="ECO:0000313" key="7">
    <source>
        <dbReference type="EMBL" id="QPP08297.1"/>
    </source>
</evidence>
<accession>A0A7T1T8D7</accession>
<evidence type="ECO:0000256" key="3">
    <source>
        <dbReference type="ARBA" id="ARBA00022692"/>
    </source>
</evidence>
<feature type="transmembrane region" description="Helical" evidence="6">
    <location>
        <begin position="146"/>
        <end position="164"/>
    </location>
</feature>
<dbReference type="AlphaFoldDB" id="A0A7T1T8D7"/>
<dbReference type="Pfam" id="PF06081">
    <property type="entry name" value="ArAE_1"/>
    <property type="match status" value="1"/>
</dbReference>
<dbReference type="Proteomes" id="UP000595046">
    <property type="component" value="Chromosome"/>
</dbReference>
<evidence type="ECO:0000313" key="8">
    <source>
        <dbReference type="Proteomes" id="UP000595046"/>
    </source>
</evidence>
<keyword evidence="2" id="KW-1003">Cell membrane</keyword>
<dbReference type="RefSeq" id="WP_197352091.1">
    <property type="nucleotide sequence ID" value="NZ_CP048882.1"/>
</dbReference>
<feature type="transmembrane region" description="Helical" evidence="6">
    <location>
        <begin position="72"/>
        <end position="100"/>
    </location>
</feature>
<protein>
    <recommendedName>
        <fullName evidence="9">Integral membrane protein</fullName>
    </recommendedName>
</protein>
<dbReference type="EMBL" id="CP048882">
    <property type="protein sequence ID" value="QPP08297.1"/>
    <property type="molecule type" value="Genomic_DNA"/>
</dbReference>
<keyword evidence="3 6" id="KW-0812">Transmembrane</keyword>
<proteinExistence type="predicted"/>
<feature type="transmembrane region" description="Helical" evidence="6">
    <location>
        <begin position="47"/>
        <end position="65"/>
    </location>
</feature>
<evidence type="ECO:0000256" key="2">
    <source>
        <dbReference type="ARBA" id="ARBA00022475"/>
    </source>
</evidence>
<dbReference type="GO" id="GO:0005886">
    <property type="term" value="C:plasma membrane"/>
    <property type="evidence" value="ECO:0007669"/>
    <property type="project" value="UniProtKB-SubCell"/>
</dbReference>
<name>A0A7T1T8D7_9ACTN</name>
<reference evidence="8" key="1">
    <citation type="submission" date="2020-02" db="EMBL/GenBank/DDBJ databases">
        <title>Streptomyces sp. ASO4wet.</title>
        <authorList>
            <person name="Risdian C."/>
            <person name="Landwehr W."/>
            <person name="Schupp P."/>
            <person name="Wink J."/>
        </authorList>
    </citation>
    <scope>NUCLEOTIDE SEQUENCE [LARGE SCALE GENOMIC DNA]</scope>
    <source>
        <strain evidence="8">ASO4wet</strain>
    </source>
</reference>
<keyword evidence="4 6" id="KW-1133">Transmembrane helix</keyword>
<gene>
    <name evidence="7" type="ORF">G4Z16_19985</name>
</gene>
<comment type="subcellular location">
    <subcellularLocation>
        <location evidence="1">Cell membrane</location>
        <topology evidence="1">Multi-pass membrane protein</topology>
    </subcellularLocation>
</comment>
<evidence type="ECO:0008006" key="9">
    <source>
        <dbReference type="Google" id="ProtNLM"/>
    </source>
</evidence>
<keyword evidence="8" id="KW-1185">Reference proteome</keyword>
<evidence type="ECO:0000256" key="6">
    <source>
        <dbReference type="SAM" id="Phobius"/>
    </source>
</evidence>
<evidence type="ECO:0000256" key="5">
    <source>
        <dbReference type="ARBA" id="ARBA00023136"/>
    </source>
</evidence>
<evidence type="ECO:0000256" key="4">
    <source>
        <dbReference type="ARBA" id="ARBA00022989"/>
    </source>
</evidence>
<evidence type="ECO:0000256" key="1">
    <source>
        <dbReference type="ARBA" id="ARBA00004651"/>
    </source>
</evidence>
<dbReference type="InterPro" id="IPR010343">
    <property type="entry name" value="ArAE_1"/>
</dbReference>
<sequence length="414" mass="45542">MPAVLEPLAELVRRRNEPAVAQTLRSTAAAVLSYLAALWLSNAQIPLLAPLTTLLVVQVTLYATLTRGIRRVNAVVAGVLVAVGFSNLVGLSWWSLGILILASLTVGHLVRVKEFVPEVAISAMLVLGVSVTQVAATALDRVVETLIGAVVGLLFNVVFVPPVWTQSATEAIEDLASRLRRLLRRVGEELGRHTPVEDAAERLREARRLDHDIVQVDASLAQAEESLKLNPRVKEGLLSRVVLRTGLDTLEICVVVLRVTARTLTDLARNREDEPLFPPQEAAALEELFAHLAGAVKAFAVLITSDVTADADTAEARLVEELSAAREARDRVADLLLTGVQNHPRQWQLHGALLAEIDRMLDELDVEKRSVRLAEELDRYTRETVDRHPRLTKAAELIHLSVPDRQRKRRGEAR</sequence>
<keyword evidence="5 6" id="KW-0472">Membrane</keyword>
<dbReference type="KEGG" id="sbat:G4Z16_19985"/>